<reference evidence="2" key="1">
    <citation type="submission" date="2022-11" db="UniProtKB">
        <authorList>
            <consortium name="WormBaseParasite"/>
        </authorList>
    </citation>
    <scope>IDENTIFICATION</scope>
</reference>
<dbReference type="WBParaSite" id="PS1159_v2.g593.t1">
    <property type="protein sequence ID" value="PS1159_v2.g593.t1"/>
    <property type="gene ID" value="PS1159_v2.g593"/>
</dbReference>
<evidence type="ECO:0000313" key="2">
    <source>
        <dbReference type="WBParaSite" id="PS1159_v2.g593.t1"/>
    </source>
</evidence>
<name>A0AC35GKD5_9BILA</name>
<dbReference type="Proteomes" id="UP000887580">
    <property type="component" value="Unplaced"/>
</dbReference>
<accession>A0AC35GKD5</accession>
<proteinExistence type="predicted"/>
<organism evidence="1 2">
    <name type="scientific">Panagrolaimus sp. PS1159</name>
    <dbReference type="NCBI Taxonomy" id="55785"/>
    <lineage>
        <taxon>Eukaryota</taxon>
        <taxon>Metazoa</taxon>
        <taxon>Ecdysozoa</taxon>
        <taxon>Nematoda</taxon>
        <taxon>Chromadorea</taxon>
        <taxon>Rhabditida</taxon>
        <taxon>Tylenchina</taxon>
        <taxon>Panagrolaimomorpha</taxon>
        <taxon>Panagrolaimoidea</taxon>
        <taxon>Panagrolaimidae</taxon>
        <taxon>Panagrolaimus</taxon>
    </lineage>
</organism>
<sequence>MKDLWHTFLKKDHANFTGFSQGEKRKPFFKKNWQKENRKWQCWIRGNILFFEKRNQTGDDNFWGHKKRGEGGQLYTHRESIHFRRCFHYKKRKKEN</sequence>
<evidence type="ECO:0000313" key="1">
    <source>
        <dbReference type="Proteomes" id="UP000887580"/>
    </source>
</evidence>
<protein>
    <submittedName>
        <fullName evidence="2">Uncharacterized protein</fullName>
    </submittedName>
</protein>